<keyword evidence="3" id="KW-1185">Reference proteome</keyword>
<feature type="domain" description="Effector-associated" evidence="1">
    <location>
        <begin position="216"/>
        <end position="289"/>
    </location>
</feature>
<dbReference type="Pfam" id="PF19956">
    <property type="entry name" value="EAD2"/>
    <property type="match status" value="1"/>
</dbReference>
<dbReference type="OrthoDB" id="3482507at2"/>
<dbReference type="RefSeq" id="WP_133902643.1">
    <property type="nucleotide sequence ID" value="NZ_SOCP01000004.1"/>
</dbReference>
<organism evidence="2 3">
    <name type="scientific">Actinophytocola oryzae</name>
    <dbReference type="NCBI Taxonomy" id="502181"/>
    <lineage>
        <taxon>Bacteria</taxon>
        <taxon>Bacillati</taxon>
        <taxon>Actinomycetota</taxon>
        <taxon>Actinomycetes</taxon>
        <taxon>Pseudonocardiales</taxon>
        <taxon>Pseudonocardiaceae</taxon>
    </lineage>
</organism>
<evidence type="ECO:0000313" key="3">
    <source>
        <dbReference type="Proteomes" id="UP000294927"/>
    </source>
</evidence>
<gene>
    <name evidence="2" type="ORF">CLV71_10466</name>
</gene>
<dbReference type="AlphaFoldDB" id="A0A4R7VVF1"/>
<sequence>MDRTRPNRVTLRDGMYEAVEQAFAAAGIPWERCFRQDVGDSILALVPAEVPKGAFAGRLPTALVAALGAHNEVHPPEERIRLRMALHAGEVTYDDHGVTATAIIHACRLLDAPPLKEALARSSGTLAVIASEWFFTEVIRHHAAYAPNEYLRVPVDVKETSCHGWIRLPDHGSAHGVAVPPQTAPSVERPVAMPDERQLFVVPVIRPASPEFWEFVDVLETIPCMKNEHLRSQVVEDLRFSGMIRYFGNRRAHVMSILRTCLDFENGVVELVQAIMNQESVESVPLRHLLSLGAATSR</sequence>
<name>A0A4R7VVF1_9PSEU</name>
<accession>A0A4R7VVF1</accession>
<dbReference type="Proteomes" id="UP000294927">
    <property type="component" value="Unassembled WGS sequence"/>
</dbReference>
<dbReference type="EMBL" id="SOCP01000004">
    <property type="protein sequence ID" value="TDV53598.1"/>
    <property type="molecule type" value="Genomic_DNA"/>
</dbReference>
<comment type="caution">
    <text evidence="2">The sequence shown here is derived from an EMBL/GenBank/DDBJ whole genome shotgun (WGS) entry which is preliminary data.</text>
</comment>
<reference evidence="2 3" key="1">
    <citation type="submission" date="2019-03" db="EMBL/GenBank/DDBJ databases">
        <title>Genomic Encyclopedia of Archaeal and Bacterial Type Strains, Phase II (KMG-II): from individual species to whole genera.</title>
        <authorList>
            <person name="Goeker M."/>
        </authorList>
    </citation>
    <scope>NUCLEOTIDE SEQUENCE [LARGE SCALE GENOMIC DNA]</scope>
    <source>
        <strain evidence="2 3">DSM 45499</strain>
    </source>
</reference>
<proteinExistence type="predicted"/>
<dbReference type="InterPro" id="IPR045431">
    <property type="entry name" value="EAD2"/>
</dbReference>
<dbReference type="Gene3D" id="3.30.70.1230">
    <property type="entry name" value="Nucleotide cyclase"/>
    <property type="match status" value="1"/>
</dbReference>
<protein>
    <recommendedName>
        <fullName evidence="1">Effector-associated domain-containing protein</fullName>
    </recommendedName>
</protein>
<dbReference type="InterPro" id="IPR029787">
    <property type="entry name" value="Nucleotide_cyclase"/>
</dbReference>
<evidence type="ECO:0000313" key="2">
    <source>
        <dbReference type="EMBL" id="TDV53598.1"/>
    </source>
</evidence>
<evidence type="ECO:0000259" key="1">
    <source>
        <dbReference type="Pfam" id="PF19956"/>
    </source>
</evidence>